<keyword evidence="5 8" id="KW-0472">Membrane</keyword>
<dbReference type="Gene3D" id="1.20.5.440">
    <property type="entry name" value="ATP synthase delta/epsilon subunit, C-terminal domain"/>
    <property type="match status" value="1"/>
</dbReference>
<dbReference type="CDD" id="cd12152">
    <property type="entry name" value="F1-ATPase_delta"/>
    <property type="match status" value="1"/>
</dbReference>
<comment type="function">
    <text evidence="8">Produces ATP from ADP in the presence of a proton gradient across the membrane.</text>
</comment>
<dbReference type="PANTHER" id="PTHR13822">
    <property type="entry name" value="ATP SYNTHASE DELTA/EPSILON CHAIN"/>
    <property type="match status" value="1"/>
</dbReference>
<dbReference type="EMBL" id="MFMW01000003">
    <property type="protein sequence ID" value="OGG87649.1"/>
    <property type="molecule type" value="Genomic_DNA"/>
</dbReference>
<evidence type="ECO:0000256" key="1">
    <source>
        <dbReference type="ARBA" id="ARBA00004202"/>
    </source>
</evidence>
<evidence type="ECO:0000256" key="9">
    <source>
        <dbReference type="RuleBase" id="RU003656"/>
    </source>
</evidence>
<comment type="subcellular location">
    <subcellularLocation>
        <location evidence="1 8">Cell membrane</location>
        <topology evidence="1 8">Peripheral membrane protein</topology>
    </subcellularLocation>
</comment>
<evidence type="ECO:0000256" key="6">
    <source>
        <dbReference type="ARBA" id="ARBA00023196"/>
    </source>
</evidence>
<keyword evidence="4 8" id="KW-0406">Ion transport</keyword>
<gene>
    <name evidence="8" type="primary">atpC</name>
    <name evidence="12" type="ORF">A3B87_00935</name>
</gene>
<keyword evidence="8" id="KW-0375">Hydrogen ion transport</keyword>
<accession>A0A1F6FP63</accession>
<dbReference type="SUPFAM" id="SSF46604">
    <property type="entry name" value="Epsilon subunit of F1F0-ATP synthase C-terminal domain"/>
    <property type="match status" value="1"/>
</dbReference>
<dbReference type="InterPro" id="IPR020547">
    <property type="entry name" value="ATP_synth_F1_esu_C"/>
</dbReference>
<evidence type="ECO:0000259" key="10">
    <source>
        <dbReference type="Pfam" id="PF00401"/>
    </source>
</evidence>
<dbReference type="Proteomes" id="UP000179136">
    <property type="component" value="Unassembled WGS sequence"/>
</dbReference>
<organism evidence="12 13">
    <name type="scientific">Candidatus Kuenenbacteria bacterium RIFCSPHIGHO2_02_FULL_39_13</name>
    <dbReference type="NCBI Taxonomy" id="1798561"/>
    <lineage>
        <taxon>Bacteria</taxon>
        <taxon>Candidatus Kueneniibacteriota</taxon>
    </lineage>
</organism>
<dbReference type="GO" id="GO:0046933">
    <property type="term" value="F:proton-transporting ATP synthase activity, rotational mechanism"/>
    <property type="evidence" value="ECO:0007669"/>
    <property type="project" value="UniProtKB-UniRule"/>
</dbReference>
<reference evidence="12 13" key="1">
    <citation type="journal article" date="2016" name="Nat. Commun.">
        <title>Thousands of microbial genomes shed light on interconnected biogeochemical processes in an aquifer system.</title>
        <authorList>
            <person name="Anantharaman K."/>
            <person name="Brown C.T."/>
            <person name="Hug L.A."/>
            <person name="Sharon I."/>
            <person name="Castelle C.J."/>
            <person name="Probst A.J."/>
            <person name="Thomas B.C."/>
            <person name="Singh A."/>
            <person name="Wilkins M.J."/>
            <person name="Karaoz U."/>
            <person name="Brodie E.L."/>
            <person name="Williams K.H."/>
            <person name="Hubbard S.S."/>
            <person name="Banfield J.F."/>
        </authorList>
    </citation>
    <scope>NUCLEOTIDE SEQUENCE [LARGE SCALE GENOMIC DNA]</scope>
</reference>
<keyword evidence="6 8" id="KW-0139">CF(1)</keyword>
<dbReference type="NCBIfam" id="TIGR01216">
    <property type="entry name" value="ATP_synt_epsi"/>
    <property type="match status" value="1"/>
</dbReference>
<dbReference type="GO" id="GO:0005524">
    <property type="term" value="F:ATP binding"/>
    <property type="evidence" value="ECO:0007669"/>
    <property type="project" value="UniProtKB-UniRule"/>
</dbReference>
<name>A0A1F6FP63_9BACT</name>
<keyword evidence="8" id="KW-1003">Cell membrane</keyword>
<evidence type="ECO:0000313" key="13">
    <source>
        <dbReference type="Proteomes" id="UP000179136"/>
    </source>
</evidence>
<dbReference type="InterPro" id="IPR001469">
    <property type="entry name" value="ATP_synth_F1_dsu/esu"/>
</dbReference>
<dbReference type="InterPro" id="IPR036794">
    <property type="entry name" value="ATP_F1_dsu/esu_C_sf"/>
</dbReference>
<dbReference type="AlphaFoldDB" id="A0A1F6FP63"/>
<evidence type="ECO:0000256" key="5">
    <source>
        <dbReference type="ARBA" id="ARBA00023136"/>
    </source>
</evidence>
<keyword evidence="7 8" id="KW-0066">ATP synthesis</keyword>
<dbReference type="GO" id="GO:0005886">
    <property type="term" value="C:plasma membrane"/>
    <property type="evidence" value="ECO:0007669"/>
    <property type="project" value="UniProtKB-SubCell"/>
</dbReference>
<feature type="domain" description="ATP synthase F1 complex delta/epsilon subunit N-terminal" evidence="11">
    <location>
        <begin position="4"/>
        <end position="86"/>
    </location>
</feature>
<dbReference type="InterPro" id="IPR020546">
    <property type="entry name" value="ATP_synth_F1_dsu/esu_N"/>
</dbReference>
<evidence type="ECO:0000256" key="3">
    <source>
        <dbReference type="ARBA" id="ARBA00022448"/>
    </source>
</evidence>
<keyword evidence="3 8" id="KW-0813">Transport</keyword>
<comment type="caution">
    <text evidence="12">The sequence shown here is derived from an EMBL/GenBank/DDBJ whole genome shotgun (WGS) entry which is preliminary data.</text>
</comment>
<evidence type="ECO:0000259" key="11">
    <source>
        <dbReference type="Pfam" id="PF02823"/>
    </source>
</evidence>
<protein>
    <recommendedName>
        <fullName evidence="8">ATP synthase epsilon chain</fullName>
    </recommendedName>
    <alternativeName>
        <fullName evidence="8">ATP synthase F1 sector epsilon subunit</fullName>
    </alternativeName>
    <alternativeName>
        <fullName evidence="8">F-ATPase epsilon subunit</fullName>
    </alternativeName>
</protein>
<dbReference type="PANTHER" id="PTHR13822:SF10">
    <property type="entry name" value="ATP SYNTHASE EPSILON CHAIN, CHLOROPLASTIC"/>
    <property type="match status" value="1"/>
</dbReference>
<dbReference type="Pfam" id="PF00401">
    <property type="entry name" value="ATP-synt_DE"/>
    <property type="match status" value="1"/>
</dbReference>
<proteinExistence type="inferred from homology"/>
<dbReference type="InterPro" id="IPR036771">
    <property type="entry name" value="ATPsynth_dsu/esu_N"/>
</dbReference>
<feature type="domain" description="ATP synthase epsilon subunit C-terminal" evidence="10">
    <location>
        <begin position="91"/>
        <end position="135"/>
    </location>
</feature>
<comment type="similarity">
    <text evidence="2 8 9">Belongs to the ATPase epsilon chain family.</text>
</comment>
<evidence type="ECO:0000256" key="7">
    <source>
        <dbReference type="ARBA" id="ARBA00023310"/>
    </source>
</evidence>
<evidence type="ECO:0000256" key="2">
    <source>
        <dbReference type="ARBA" id="ARBA00005712"/>
    </source>
</evidence>
<dbReference type="HAMAP" id="MF_00530">
    <property type="entry name" value="ATP_synth_epsil_bac"/>
    <property type="match status" value="1"/>
</dbReference>
<dbReference type="GO" id="GO:0045259">
    <property type="term" value="C:proton-transporting ATP synthase complex"/>
    <property type="evidence" value="ECO:0007669"/>
    <property type="project" value="UniProtKB-KW"/>
</dbReference>
<sequence length="139" mass="15452">MKSIKLKIVTPEKVVLSDTVAQVSLDTKMGQITILPNHLPLVAELVPGEIIVKKSAKGREQESWVAVSGGFVEVLPDTVVVLADTAEYAAEIDQARAEEARIKAEELLKEKMVDSEEYAYVAAKLQKELARLRVVRRRR</sequence>
<evidence type="ECO:0000256" key="4">
    <source>
        <dbReference type="ARBA" id="ARBA00023065"/>
    </source>
</evidence>
<dbReference type="Pfam" id="PF02823">
    <property type="entry name" value="ATP-synt_DE_N"/>
    <property type="match status" value="1"/>
</dbReference>
<comment type="subunit">
    <text evidence="8 9">F-type ATPases have 2 components, CF(1) - the catalytic core - and CF(0) - the membrane proton channel. CF(1) has five subunits: alpha(3), beta(3), gamma(1), delta(1), epsilon(1). CF(0) has three main subunits: a, b and c.</text>
</comment>
<evidence type="ECO:0000256" key="8">
    <source>
        <dbReference type="HAMAP-Rule" id="MF_00530"/>
    </source>
</evidence>
<dbReference type="SUPFAM" id="SSF51344">
    <property type="entry name" value="Epsilon subunit of F1F0-ATP synthase N-terminal domain"/>
    <property type="match status" value="1"/>
</dbReference>
<dbReference type="STRING" id="1798561.A3B87_00935"/>
<dbReference type="Gene3D" id="2.60.15.10">
    <property type="entry name" value="F0F1 ATP synthase delta/epsilon subunit, N-terminal"/>
    <property type="match status" value="1"/>
</dbReference>
<evidence type="ECO:0000313" key="12">
    <source>
        <dbReference type="EMBL" id="OGG87649.1"/>
    </source>
</evidence>